<dbReference type="AlphaFoldDB" id="A0A556MFW7"/>
<evidence type="ECO:0000256" key="1">
    <source>
        <dbReference type="SAM" id="Phobius"/>
    </source>
</evidence>
<dbReference type="InterPro" id="IPR003675">
    <property type="entry name" value="Rce1/LyrA-like_dom"/>
</dbReference>
<reference evidence="3 4" key="1">
    <citation type="submission" date="2019-07" db="EMBL/GenBank/DDBJ databases">
        <authorList>
            <person name="Huq M.A."/>
        </authorList>
    </citation>
    <scope>NUCLEOTIDE SEQUENCE [LARGE SCALE GENOMIC DNA]</scope>
    <source>
        <strain evidence="3 4">MAH-19</strain>
    </source>
</reference>
<proteinExistence type="predicted"/>
<dbReference type="OrthoDB" id="9779573at2"/>
<keyword evidence="4" id="KW-1185">Reference proteome</keyword>
<gene>
    <name evidence="3" type="ORF">FO440_19850</name>
</gene>
<dbReference type="GO" id="GO:0080120">
    <property type="term" value="P:CAAX-box protein maturation"/>
    <property type="evidence" value="ECO:0007669"/>
    <property type="project" value="UniProtKB-ARBA"/>
</dbReference>
<keyword evidence="3" id="KW-0378">Hydrolase</keyword>
<feature type="transmembrane region" description="Helical" evidence="1">
    <location>
        <begin position="14"/>
        <end position="33"/>
    </location>
</feature>
<protein>
    <submittedName>
        <fullName evidence="3">CPBP family intramembrane metalloprotease</fullName>
    </submittedName>
</protein>
<name>A0A556MFW7_9SPHI</name>
<dbReference type="EMBL" id="VLPK01000004">
    <property type="protein sequence ID" value="TSJ38760.1"/>
    <property type="molecule type" value="Genomic_DNA"/>
</dbReference>
<feature type="transmembrane region" description="Helical" evidence="1">
    <location>
        <begin position="161"/>
        <end position="177"/>
    </location>
</feature>
<feature type="transmembrane region" description="Helical" evidence="1">
    <location>
        <begin position="128"/>
        <end position="149"/>
    </location>
</feature>
<evidence type="ECO:0000313" key="4">
    <source>
        <dbReference type="Proteomes" id="UP000318733"/>
    </source>
</evidence>
<keyword evidence="1" id="KW-0472">Membrane</keyword>
<keyword evidence="3" id="KW-0645">Protease</keyword>
<evidence type="ECO:0000259" key="2">
    <source>
        <dbReference type="Pfam" id="PF02517"/>
    </source>
</evidence>
<keyword evidence="1" id="KW-0812">Transmembrane</keyword>
<comment type="caution">
    <text evidence="3">The sequence shown here is derived from an EMBL/GenBank/DDBJ whole genome shotgun (WGS) entry which is preliminary data.</text>
</comment>
<dbReference type="GO" id="GO:0008237">
    <property type="term" value="F:metallopeptidase activity"/>
    <property type="evidence" value="ECO:0007669"/>
    <property type="project" value="UniProtKB-KW"/>
</dbReference>
<feature type="transmembrane region" description="Helical" evidence="1">
    <location>
        <begin position="184"/>
        <end position="201"/>
    </location>
</feature>
<dbReference type="GO" id="GO:0006508">
    <property type="term" value="P:proteolysis"/>
    <property type="evidence" value="ECO:0007669"/>
    <property type="project" value="UniProtKB-KW"/>
</dbReference>
<feature type="transmembrane region" description="Helical" evidence="1">
    <location>
        <begin position="45"/>
        <end position="62"/>
    </location>
</feature>
<sequence length="227" mass="26492">MQDQLSATQTNKTVIVIGIIIAAVFPSVAMELFGRLHIMPTQSLFYSRFIFWGEVLFLWWYAEQYENQKLIIWKEKESGVNFIIKWICFLFLLAMAANMVSAITKLLGFPENYPLMRAMAKFLSDKPFLIIFISATAGFCEEVIFRGYVLTRLTSFFKNEYIPVIISGVLFSAMHYKYHSAREFVFTFLFGMIAGLHYNYYRNIKPLIIVHFLVDWAALSLLHHFVK</sequence>
<organism evidence="3 4">
    <name type="scientific">Mucilaginibacter corticis</name>
    <dbReference type="NCBI Taxonomy" id="2597670"/>
    <lineage>
        <taxon>Bacteria</taxon>
        <taxon>Pseudomonadati</taxon>
        <taxon>Bacteroidota</taxon>
        <taxon>Sphingobacteriia</taxon>
        <taxon>Sphingobacteriales</taxon>
        <taxon>Sphingobacteriaceae</taxon>
        <taxon>Mucilaginibacter</taxon>
    </lineage>
</organism>
<dbReference type="PANTHER" id="PTHR43592">
    <property type="entry name" value="CAAX AMINO TERMINAL PROTEASE"/>
    <property type="match status" value="1"/>
</dbReference>
<dbReference type="Pfam" id="PF02517">
    <property type="entry name" value="Rce1-like"/>
    <property type="match status" value="1"/>
</dbReference>
<dbReference type="GO" id="GO:0004175">
    <property type="term" value="F:endopeptidase activity"/>
    <property type="evidence" value="ECO:0007669"/>
    <property type="project" value="UniProtKB-ARBA"/>
</dbReference>
<feature type="transmembrane region" description="Helical" evidence="1">
    <location>
        <begin position="207"/>
        <end position="226"/>
    </location>
</feature>
<keyword evidence="1" id="KW-1133">Transmembrane helix</keyword>
<dbReference type="RefSeq" id="WP_144250041.1">
    <property type="nucleotide sequence ID" value="NZ_VLPK01000004.1"/>
</dbReference>
<feature type="domain" description="CAAX prenyl protease 2/Lysostaphin resistance protein A-like" evidence="2">
    <location>
        <begin position="127"/>
        <end position="216"/>
    </location>
</feature>
<evidence type="ECO:0000313" key="3">
    <source>
        <dbReference type="EMBL" id="TSJ38760.1"/>
    </source>
</evidence>
<feature type="transmembrane region" description="Helical" evidence="1">
    <location>
        <begin position="82"/>
        <end position="107"/>
    </location>
</feature>
<dbReference type="Proteomes" id="UP000318733">
    <property type="component" value="Unassembled WGS sequence"/>
</dbReference>
<keyword evidence="3" id="KW-0482">Metalloprotease</keyword>
<accession>A0A556MFW7</accession>
<dbReference type="PANTHER" id="PTHR43592:SF15">
    <property type="entry name" value="CAAX AMINO TERMINAL PROTEASE FAMILY PROTEIN"/>
    <property type="match status" value="1"/>
</dbReference>